<feature type="domain" description="DRBM" evidence="12">
    <location>
        <begin position="1006"/>
        <end position="1077"/>
    </location>
</feature>
<dbReference type="EMBL" id="JALJOQ010000069">
    <property type="protein sequence ID" value="KAK9802660.1"/>
    <property type="molecule type" value="Genomic_DNA"/>
</dbReference>
<dbReference type="CDD" id="cd00590">
    <property type="entry name" value="RRM_SF"/>
    <property type="match status" value="1"/>
</dbReference>
<protein>
    <submittedName>
        <fullName evidence="13">Uncharacterized protein</fullName>
    </submittedName>
</protein>
<evidence type="ECO:0000256" key="10">
    <source>
        <dbReference type="SAM" id="Phobius"/>
    </source>
</evidence>
<organism evidence="13 14">
    <name type="scientific">Symbiochloris irregularis</name>
    <dbReference type="NCBI Taxonomy" id="706552"/>
    <lineage>
        <taxon>Eukaryota</taxon>
        <taxon>Viridiplantae</taxon>
        <taxon>Chlorophyta</taxon>
        <taxon>core chlorophytes</taxon>
        <taxon>Trebouxiophyceae</taxon>
        <taxon>Trebouxiales</taxon>
        <taxon>Trebouxiaceae</taxon>
        <taxon>Symbiochloris</taxon>
    </lineage>
</organism>
<evidence type="ECO:0000256" key="6">
    <source>
        <dbReference type="ARBA" id="ARBA00022989"/>
    </source>
</evidence>
<evidence type="ECO:0000256" key="1">
    <source>
        <dbReference type="ARBA" id="ARBA00004141"/>
    </source>
</evidence>
<feature type="transmembrane region" description="Helical" evidence="10">
    <location>
        <begin position="134"/>
        <end position="155"/>
    </location>
</feature>
<evidence type="ECO:0000256" key="3">
    <source>
        <dbReference type="ARBA" id="ARBA00022448"/>
    </source>
</evidence>
<reference evidence="13 14" key="1">
    <citation type="journal article" date="2024" name="Nat. Commun.">
        <title>Phylogenomics reveals the evolutionary origins of lichenization in chlorophyte algae.</title>
        <authorList>
            <person name="Puginier C."/>
            <person name="Libourel C."/>
            <person name="Otte J."/>
            <person name="Skaloud P."/>
            <person name="Haon M."/>
            <person name="Grisel S."/>
            <person name="Petersen M."/>
            <person name="Berrin J.G."/>
            <person name="Delaux P.M."/>
            <person name="Dal Grande F."/>
            <person name="Keller J."/>
        </authorList>
    </citation>
    <scope>NUCLEOTIDE SEQUENCE [LARGE SCALE GENOMIC DNA]</scope>
    <source>
        <strain evidence="13 14">SAG 2036</strain>
    </source>
</reference>
<dbReference type="Gene3D" id="3.30.160.20">
    <property type="match status" value="1"/>
</dbReference>
<dbReference type="GO" id="GO:0015179">
    <property type="term" value="F:L-amino acid transmembrane transporter activity"/>
    <property type="evidence" value="ECO:0007669"/>
    <property type="project" value="TreeGrafter"/>
</dbReference>
<keyword evidence="4 10" id="KW-0812">Transmembrane</keyword>
<feature type="region of interest" description="Disordered" evidence="9">
    <location>
        <begin position="1086"/>
        <end position="1122"/>
    </location>
</feature>
<feature type="transmembrane region" description="Helical" evidence="10">
    <location>
        <begin position="61"/>
        <end position="81"/>
    </location>
</feature>
<feature type="compositionally biased region" description="Basic and acidic residues" evidence="9">
    <location>
        <begin position="853"/>
        <end position="865"/>
    </location>
</feature>
<dbReference type="InterPro" id="IPR012677">
    <property type="entry name" value="Nucleotide-bd_a/b_plait_sf"/>
</dbReference>
<dbReference type="Gene3D" id="3.30.70.330">
    <property type="match status" value="1"/>
</dbReference>
<dbReference type="GO" id="GO:0003723">
    <property type="term" value="F:RNA binding"/>
    <property type="evidence" value="ECO:0007669"/>
    <property type="project" value="UniProtKB-UniRule"/>
</dbReference>
<dbReference type="PROSITE" id="PS50102">
    <property type="entry name" value="RRM"/>
    <property type="match status" value="1"/>
</dbReference>
<dbReference type="Pfam" id="PF00076">
    <property type="entry name" value="RRM_1"/>
    <property type="match status" value="1"/>
</dbReference>
<feature type="transmembrane region" description="Helical" evidence="10">
    <location>
        <begin position="321"/>
        <end position="340"/>
    </location>
</feature>
<keyword evidence="14" id="KW-1185">Reference proteome</keyword>
<feature type="transmembrane region" description="Helical" evidence="10">
    <location>
        <begin position="346"/>
        <end position="370"/>
    </location>
</feature>
<feature type="transmembrane region" description="Helical" evidence="10">
    <location>
        <begin position="243"/>
        <end position="266"/>
    </location>
</feature>
<dbReference type="SMART" id="SM00360">
    <property type="entry name" value="RRM"/>
    <property type="match status" value="1"/>
</dbReference>
<dbReference type="GO" id="GO:0016020">
    <property type="term" value="C:membrane"/>
    <property type="evidence" value="ECO:0007669"/>
    <property type="project" value="UniProtKB-SubCell"/>
</dbReference>
<evidence type="ECO:0000313" key="14">
    <source>
        <dbReference type="Proteomes" id="UP001465755"/>
    </source>
</evidence>
<dbReference type="SMART" id="SM00358">
    <property type="entry name" value="DSRM"/>
    <property type="match status" value="1"/>
</dbReference>
<comment type="similarity">
    <text evidence="2">Belongs to the amino acid/polyamine transporter 2 family.</text>
</comment>
<dbReference type="PANTHER" id="PTHR22950">
    <property type="entry name" value="AMINO ACID TRANSPORTER"/>
    <property type="match status" value="1"/>
</dbReference>
<feature type="transmembrane region" description="Helical" evidence="10">
    <location>
        <begin position="396"/>
        <end position="418"/>
    </location>
</feature>
<dbReference type="SUPFAM" id="SSF54768">
    <property type="entry name" value="dsRNA-binding domain-like"/>
    <property type="match status" value="1"/>
</dbReference>
<feature type="domain" description="RRM" evidence="11">
    <location>
        <begin position="887"/>
        <end position="972"/>
    </location>
</feature>
<keyword evidence="7 10" id="KW-0472">Membrane</keyword>
<name>A0AAW1NX96_9CHLO</name>
<evidence type="ECO:0000256" key="9">
    <source>
        <dbReference type="SAM" id="MobiDB-lite"/>
    </source>
</evidence>
<evidence type="ECO:0000256" key="8">
    <source>
        <dbReference type="PROSITE-ProRule" id="PRU00176"/>
    </source>
</evidence>
<evidence type="ECO:0000256" key="4">
    <source>
        <dbReference type="ARBA" id="ARBA00022692"/>
    </source>
</evidence>
<feature type="region of interest" description="Disordered" evidence="9">
    <location>
        <begin position="1"/>
        <end position="26"/>
    </location>
</feature>
<keyword evidence="3" id="KW-0813">Transport</keyword>
<dbReference type="SUPFAM" id="SSF54928">
    <property type="entry name" value="RNA-binding domain, RBD"/>
    <property type="match status" value="1"/>
</dbReference>
<proteinExistence type="inferred from homology"/>
<gene>
    <name evidence="13" type="ORF">WJX73_002230</name>
</gene>
<feature type="compositionally biased region" description="Basic and acidic residues" evidence="9">
    <location>
        <begin position="12"/>
        <end position="23"/>
    </location>
</feature>
<dbReference type="AlphaFoldDB" id="A0AAW1NX96"/>
<dbReference type="InterPro" id="IPR000504">
    <property type="entry name" value="RRM_dom"/>
</dbReference>
<feature type="transmembrane region" description="Helical" evidence="10">
    <location>
        <begin position="205"/>
        <end position="222"/>
    </location>
</feature>
<feature type="transmembrane region" description="Helical" evidence="10">
    <location>
        <begin position="88"/>
        <end position="114"/>
    </location>
</feature>
<evidence type="ECO:0000256" key="7">
    <source>
        <dbReference type="ARBA" id="ARBA00023136"/>
    </source>
</evidence>
<keyword evidence="6 10" id="KW-1133">Transmembrane helix</keyword>
<dbReference type="Pfam" id="PF01490">
    <property type="entry name" value="Aa_trans"/>
    <property type="match status" value="1"/>
</dbReference>
<comment type="caution">
    <text evidence="13">The sequence shown here is derived from an EMBL/GenBank/DDBJ whole genome shotgun (WGS) entry which is preliminary data.</text>
</comment>
<evidence type="ECO:0000256" key="2">
    <source>
        <dbReference type="ARBA" id="ARBA00008066"/>
    </source>
</evidence>
<feature type="compositionally biased region" description="Basic and acidic residues" evidence="9">
    <location>
        <begin position="536"/>
        <end position="551"/>
    </location>
</feature>
<keyword evidence="5" id="KW-0029">Amino-acid transport</keyword>
<comment type="subcellular location">
    <subcellularLocation>
        <location evidence="1">Membrane</location>
        <topology evidence="1">Multi-pass membrane protein</topology>
    </subcellularLocation>
</comment>
<dbReference type="Proteomes" id="UP001465755">
    <property type="component" value="Unassembled WGS sequence"/>
</dbReference>
<sequence length="1122" mass="117373">MDGNVTLPTYPKAERRSSAKGEAHPLLAVDVSARPDSADDKLKLTPPLTPTGGSNSSDAEAIFNMVNAVLGAGVLGYPFCFRSCGIGLAALLVLGCWGASYFSMRLLLLSAHLVGARTYEDLVRILLGRTGQQALTVCVVSLNLGCLVAYVNILADVLSSVAGSIIPPGAEPSRNALLAGITLFAVLPVALVVRSPEVLARVSQASVAFVFGFAAVVVYLALLAERPKQPKGAALEMWQWQGLLVAFPVIAYGFTAHQFLFGIYASLKAPSVRRMSTIVHKALLVCTLVYVVVGVGGYVAFRQRTSGDILRNFGAASGARVVKAITSMVLGAALMAAVLVPNVEFIFGLTGSTAAALMSFVFPAWVFLLAATSQRTSARADLALPQWQWDSLRHRAWLLLLVGLVVGVACTRATILAVHQENEVVALAQDLAASTVQVEEATRKHTTAVQVAETVQTVSTAAVQVGDAQLHANATRMSAAQAQAALESLDTSRAAAKEGLSQVSAIADELQPMQTDGGQLASGTDAAGQGGKLHGRRDGGKGATQEWEHQRQAVAGTDASHAAHVESFALGAVTANLRDMKTRLNSTMHTFEVVVAALNVTSSRLQQEQSSLELAQRLAENATAAARATGGEAAAAPEAAIVRATRKERDAGVKEAQAVARVQLRANETLAAVKATTSALAAAEAAIDVVERAKGKPEDPATKQAVEVMLAAVAATSETAKHVDATLAELQQLQEQQAARLAQLRKVKGDASYDLPRKALPADLRTGTAVLEDMAGNGSRGTGLQGSANVTLAAQAAVAAASNELGAALAGANITMARSQRQDPQVASRAEAIAKELGRQLGVLEALPVPEGEAKAPEQGHELTVKDSPQLVSTEEGSDDGSSGAGTEVFVGGLPSDATEEAVTAAFAKVGTVLSMRLTRRKRGGECKGFAFVRFPDQSTAERACAEVTEAAGKPVENGDDADKAKVSKPRLEVDLPDPSTLIEGFTLCKRLLDTFRASPNTQNKTPLAILHEYATRCTLELSYDEKSDSALGPFTSEAKLTSIGGSVTYAKGTGRGRGKKDAKQVAAAALLEELLKNVDMSEFLQPGKSKQQGPMRVGAHPGMGGYYNQRMRGGRMGGVQR</sequence>
<dbReference type="InterPro" id="IPR035979">
    <property type="entry name" value="RBD_domain_sf"/>
</dbReference>
<dbReference type="PROSITE" id="PS50137">
    <property type="entry name" value="DS_RBD"/>
    <property type="match status" value="1"/>
</dbReference>
<keyword evidence="8" id="KW-0694">RNA-binding</keyword>
<evidence type="ECO:0000256" key="5">
    <source>
        <dbReference type="ARBA" id="ARBA00022970"/>
    </source>
</evidence>
<evidence type="ECO:0000313" key="13">
    <source>
        <dbReference type="EMBL" id="KAK9802660.1"/>
    </source>
</evidence>
<feature type="non-terminal residue" evidence="13">
    <location>
        <position position="1122"/>
    </location>
</feature>
<feature type="region of interest" description="Disordered" evidence="9">
    <location>
        <begin position="515"/>
        <end position="559"/>
    </location>
</feature>
<feature type="transmembrane region" description="Helical" evidence="10">
    <location>
        <begin position="278"/>
        <end position="301"/>
    </location>
</feature>
<evidence type="ECO:0000259" key="11">
    <source>
        <dbReference type="PROSITE" id="PS50102"/>
    </source>
</evidence>
<feature type="transmembrane region" description="Helical" evidence="10">
    <location>
        <begin position="176"/>
        <end position="193"/>
    </location>
</feature>
<dbReference type="InterPro" id="IPR014720">
    <property type="entry name" value="dsRBD_dom"/>
</dbReference>
<feature type="region of interest" description="Disordered" evidence="9">
    <location>
        <begin position="853"/>
        <end position="888"/>
    </location>
</feature>
<evidence type="ECO:0000259" key="12">
    <source>
        <dbReference type="PROSITE" id="PS50137"/>
    </source>
</evidence>
<accession>A0AAW1NX96</accession>
<dbReference type="PANTHER" id="PTHR22950:SF458">
    <property type="entry name" value="SODIUM-COUPLED NEUTRAL AMINO ACID TRANSPORTER 11-RELATED"/>
    <property type="match status" value="1"/>
</dbReference>
<dbReference type="InterPro" id="IPR013057">
    <property type="entry name" value="AA_transpt_TM"/>
</dbReference>